<sequence length="200" mass="23530">MNYLAHIYLSGDDPLLTIGNFMADGIKGKQYKTYLPQLQKGILLHRSIDSFTDSHPIVKQSTKRLHSKYSHYSGVIVDILYDHFLAKNWKNYATTPLSSYIENFYDNLDEYFELLTPGIQRMIPHMIADNWLLSYAEISGIATVLYNMNRRTKNISGMDRAVEDLQLHYHDFENEFTLFFDELLQFCEQRLLELEDQFHT</sequence>
<dbReference type="AlphaFoldDB" id="A0A4Q0PBD0"/>
<keyword evidence="1" id="KW-0444">Lipid biosynthesis</keyword>
<evidence type="ECO:0000256" key="1">
    <source>
        <dbReference type="ARBA" id="ARBA00022516"/>
    </source>
</evidence>
<dbReference type="GO" id="GO:0008770">
    <property type="term" value="F:[acyl-carrier-protein] phosphodiesterase activity"/>
    <property type="evidence" value="ECO:0007669"/>
    <property type="project" value="InterPro"/>
</dbReference>
<evidence type="ECO:0000256" key="2">
    <source>
        <dbReference type="ARBA" id="ARBA00022801"/>
    </source>
</evidence>
<dbReference type="PANTHER" id="PTHR38764">
    <property type="entry name" value="ACYL CARRIER PROTEIN PHOSPHODIESTERASE"/>
    <property type="match status" value="1"/>
</dbReference>
<dbReference type="PIRSF" id="PIRSF011489">
    <property type="entry name" value="DUF479"/>
    <property type="match status" value="1"/>
</dbReference>
<dbReference type="Pfam" id="PF04336">
    <property type="entry name" value="ACP_PD"/>
    <property type="match status" value="1"/>
</dbReference>
<proteinExistence type="predicted"/>
<gene>
    <name evidence="4" type="ORF">DSM02_1512</name>
</gene>
<protein>
    <submittedName>
        <fullName evidence="4">Acyl carrier protein phosphodiesterase</fullName>
    </submittedName>
</protein>
<dbReference type="EMBL" id="QOVK01000004">
    <property type="protein sequence ID" value="RXG24027.1"/>
    <property type="molecule type" value="Genomic_DNA"/>
</dbReference>
<dbReference type="PANTHER" id="PTHR38764:SF1">
    <property type="entry name" value="ACYL CARRIER PROTEIN PHOSPHODIESTERASE"/>
    <property type="match status" value="1"/>
</dbReference>
<evidence type="ECO:0000256" key="3">
    <source>
        <dbReference type="ARBA" id="ARBA00023098"/>
    </source>
</evidence>
<name>A0A4Q0PBD0_9FLAO</name>
<dbReference type="InterPro" id="IPR007431">
    <property type="entry name" value="ACP_PD"/>
</dbReference>
<evidence type="ECO:0000313" key="5">
    <source>
        <dbReference type="Proteomes" id="UP000289859"/>
    </source>
</evidence>
<organism evidence="4 5">
    <name type="scientific">Leeuwenhoekiella polynyae</name>
    <dbReference type="NCBI Taxonomy" id="1550906"/>
    <lineage>
        <taxon>Bacteria</taxon>
        <taxon>Pseudomonadati</taxon>
        <taxon>Bacteroidota</taxon>
        <taxon>Flavobacteriia</taxon>
        <taxon>Flavobacteriales</taxon>
        <taxon>Flavobacteriaceae</taxon>
        <taxon>Leeuwenhoekiella</taxon>
    </lineage>
</organism>
<dbReference type="Proteomes" id="UP000289859">
    <property type="component" value="Unassembled WGS sequence"/>
</dbReference>
<keyword evidence="5" id="KW-1185">Reference proteome</keyword>
<dbReference type="RefSeq" id="WP_164918256.1">
    <property type="nucleotide sequence ID" value="NZ_JBHUOO010000047.1"/>
</dbReference>
<accession>A0A4Q0PBD0</accession>
<evidence type="ECO:0000313" key="4">
    <source>
        <dbReference type="EMBL" id="RXG24027.1"/>
    </source>
</evidence>
<keyword evidence="3" id="KW-0443">Lipid metabolism</keyword>
<dbReference type="GO" id="GO:0006633">
    <property type="term" value="P:fatty acid biosynthetic process"/>
    <property type="evidence" value="ECO:0007669"/>
    <property type="project" value="InterPro"/>
</dbReference>
<keyword evidence="2" id="KW-0378">Hydrolase</keyword>
<reference evidence="4 5" key="1">
    <citation type="submission" date="2018-07" db="EMBL/GenBank/DDBJ databases">
        <title>Leeuwenhoekiella genomics.</title>
        <authorList>
            <person name="Tahon G."/>
            <person name="Willems A."/>
        </authorList>
    </citation>
    <scope>NUCLEOTIDE SEQUENCE [LARGE SCALE GENOMIC DNA]</scope>
    <source>
        <strain evidence="4 5">LMG 29608</strain>
    </source>
</reference>
<comment type="caution">
    <text evidence="4">The sequence shown here is derived from an EMBL/GenBank/DDBJ whole genome shotgun (WGS) entry which is preliminary data.</text>
</comment>